<dbReference type="AlphaFoldDB" id="A0A2T0X2G2"/>
<evidence type="ECO:0000313" key="3">
    <source>
        <dbReference type="Proteomes" id="UP000238801"/>
    </source>
</evidence>
<dbReference type="Proteomes" id="UP000238801">
    <property type="component" value="Unassembled WGS sequence"/>
</dbReference>
<proteinExistence type="predicted"/>
<dbReference type="GO" id="GO:0004519">
    <property type="term" value="F:endonuclease activity"/>
    <property type="evidence" value="ECO:0007669"/>
    <property type="project" value="UniProtKB-KW"/>
</dbReference>
<keyword evidence="2" id="KW-0378">Hydrolase</keyword>
<keyword evidence="2" id="KW-0269">Exonuclease</keyword>
<dbReference type="Gene3D" id="3.60.10.10">
    <property type="entry name" value="Endonuclease/exonuclease/phosphatase"/>
    <property type="match status" value="1"/>
</dbReference>
<keyword evidence="3" id="KW-1185">Reference proteome</keyword>
<reference evidence="2 3" key="1">
    <citation type="submission" date="2018-03" db="EMBL/GenBank/DDBJ databases">
        <title>Genomic Encyclopedia of Archaeal and Bacterial Type Strains, Phase II (KMG-II): from individual species to whole genera.</title>
        <authorList>
            <person name="Goeker M."/>
        </authorList>
    </citation>
    <scope>NUCLEOTIDE SEQUENCE [LARGE SCALE GENOMIC DNA]</scope>
    <source>
        <strain evidence="2 3">DSM 29318</strain>
    </source>
</reference>
<dbReference type="Pfam" id="PF03372">
    <property type="entry name" value="Exo_endo_phos"/>
    <property type="match status" value="1"/>
</dbReference>
<gene>
    <name evidence="2" type="ORF">BCF33_2005</name>
</gene>
<feature type="domain" description="Endonuclease/exonuclease/phosphatase" evidence="1">
    <location>
        <begin position="4"/>
        <end position="214"/>
    </location>
</feature>
<comment type="caution">
    <text evidence="2">The sequence shown here is derived from an EMBL/GenBank/DDBJ whole genome shotgun (WGS) entry which is preliminary data.</text>
</comment>
<keyword evidence="2" id="KW-0255">Endonuclease</keyword>
<organism evidence="2 3">
    <name type="scientific">Hasllibacter halocynthiae</name>
    <dbReference type="NCBI Taxonomy" id="595589"/>
    <lineage>
        <taxon>Bacteria</taxon>
        <taxon>Pseudomonadati</taxon>
        <taxon>Pseudomonadota</taxon>
        <taxon>Alphaproteobacteria</taxon>
        <taxon>Rhodobacterales</taxon>
        <taxon>Roseobacteraceae</taxon>
        <taxon>Hasllibacter</taxon>
    </lineage>
</organism>
<accession>A0A2T0X2G2</accession>
<dbReference type="SUPFAM" id="SSF56219">
    <property type="entry name" value="DNase I-like"/>
    <property type="match status" value="1"/>
</dbReference>
<protein>
    <submittedName>
        <fullName evidence="2">Endonuclease/exonuclease/phosphatase family metal-dependent hydrolase</fullName>
    </submittedName>
</protein>
<evidence type="ECO:0000313" key="2">
    <source>
        <dbReference type="EMBL" id="PRY93139.1"/>
    </source>
</evidence>
<dbReference type="InterPro" id="IPR005135">
    <property type="entry name" value="Endo/exonuclease/phosphatase"/>
</dbReference>
<dbReference type="OrthoDB" id="9813425at2"/>
<dbReference type="EMBL" id="PVTT01000002">
    <property type="protein sequence ID" value="PRY93139.1"/>
    <property type="molecule type" value="Genomic_DNA"/>
</dbReference>
<dbReference type="RefSeq" id="WP_106160757.1">
    <property type="nucleotide sequence ID" value="NZ_PVTT01000002.1"/>
</dbReference>
<keyword evidence="2" id="KW-0540">Nuclease</keyword>
<evidence type="ECO:0000259" key="1">
    <source>
        <dbReference type="Pfam" id="PF03372"/>
    </source>
</evidence>
<name>A0A2T0X2G2_9RHOB</name>
<dbReference type="GO" id="GO:0004527">
    <property type="term" value="F:exonuclease activity"/>
    <property type="evidence" value="ECO:0007669"/>
    <property type="project" value="UniProtKB-KW"/>
</dbReference>
<dbReference type="InterPro" id="IPR036691">
    <property type="entry name" value="Endo/exonu/phosph_ase_sf"/>
</dbReference>
<sequence length="221" mass="24623">MRIVSWNIRKAVGLDWRRSPARILSALDDLAPDVVLLQEADKRIAPRPAALPFRLIEAHERLEWLRVADTEVSLGWHGNAILLREGLQAECLSRLTLPGLEPRGAVIARVGDLLLAGCHLGLRRADRRRQVDVILREAERFGIERLVMGGDFNEWQMNPLLGTTYHALSDVTPGPTFHASRPMVALDHFVLGPDLRAKGSGVWGEAPANRASDHLPIWVDL</sequence>